<dbReference type="Gene3D" id="3.60.10.10">
    <property type="entry name" value="Endonuclease/exonuclease/phosphatase"/>
    <property type="match status" value="1"/>
</dbReference>
<evidence type="ECO:0000313" key="2">
    <source>
        <dbReference type="EMBL" id="RJP16042.1"/>
    </source>
</evidence>
<dbReference type="PANTHER" id="PTHR14859:SF15">
    <property type="entry name" value="ENDONUCLEASE_EXONUCLEASE_PHOSPHATASE DOMAIN-CONTAINING PROTEIN"/>
    <property type="match status" value="1"/>
</dbReference>
<dbReference type="SUPFAM" id="SSF56219">
    <property type="entry name" value="DNase I-like"/>
    <property type="match status" value="1"/>
</dbReference>
<reference evidence="2 3" key="1">
    <citation type="journal article" date="2017" name="ISME J.">
        <title>Energy and carbon metabolisms in a deep terrestrial subsurface fluid microbial community.</title>
        <authorList>
            <person name="Momper L."/>
            <person name="Jungbluth S.P."/>
            <person name="Lee M.D."/>
            <person name="Amend J.P."/>
        </authorList>
    </citation>
    <scope>NUCLEOTIDE SEQUENCE [LARGE SCALE GENOMIC DNA]</scope>
    <source>
        <strain evidence="2">SURF_5</strain>
    </source>
</reference>
<gene>
    <name evidence="2" type="ORF">C4520_18665</name>
</gene>
<comment type="caution">
    <text evidence="2">The sequence shown here is derived from an EMBL/GenBank/DDBJ whole genome shotgun (WGS) entry which is preliminary data.</text>
</comment>
<dbReference type="GO" id="GO:0003824">
    <property type="term" value="F:catalytic activity"/>
    <property type="evidence" value="ECO:0007669"/>
    <property type="project" value="InterPro"/>
</dbReference>
<evidence type="ECO:0000313" key="3">
    <source>
        <dbReference type="Proteomes" id="UP000265882"/>
    </source>
</evidence>
<feature type="domain" description="Endonuclease/exonuclease/phosphatase" evidence="1">
    <location>
        <begin position="32"/>
        <end position="244"/>
    </location>
</feature>
<sequence length="268" mass="29553">MAQTRTDLMENRSTEVEIKSAAPTDTIYLRVVSYNIHRCVGSDGKRRPQRVADVLSELDAPLVALQEVDSLESDGSQTDYLAQTTGLTAIAGPAIRNGKGYYGNVLLTRYPVIQNECFDISVHRWEPRCIINAVVNVDGVAVRVLVTHLGLRAAERRSQVDRLLKICSSNSDELLLVAGDINEWAPLSPRIRALDACFGKLPAPRTFPSFLPLVALDRIWVKPKTVLRSIRVHKSWHARIASDHLPIVAELAFAPATLAGAQDGETRL</sequence>
<proteinExistence type="predicted"/>
<dbReference type="PANTHER" id="PTHR14859">
    <property type="entry name" value="CALCOFLUOR WHITE HYPERSENSITIVE PROTEIN PRECURSOR"/>
    <property type="match status" value="1"/>
</dbReference>
<accession>A0A3A4N9B6</accession>
<evidence type="ECO:0000259" key="1">
    <source>
        <dbReference type="Pfam" id="PF03372"/>
    </source>
</evidence>
<dbReference type="AlphaFoldDB" id="A0A3A4N9B6"/>
<dbReference type="InterPro" id="IPR005135">
    <property type="entry name" value="Endo/exonuclease/phosphatase"/>
</dbReference>
<dbReference type="EMBL" id="QZKU01000128">
    <property type="protein sequence ID" value="RJP16042.1"/>
    <property type="molecule type" value="Genomic_DNA"/>
</dbReference>
<dbReference type="InterPro" id="IPR036691">
    <property type="entry name" value="Endo/exonu/phosph_ase_sf"/>
</dbReference>
<dbReference type="GO" id="GO:0016020">
    <property type="term" value="C:membrane"/>
    <property type="evidence" value="ECO:0007669"/>
    <property type="project" value="GOC"/>
</dbReference>
<protein>
    <recommendedName>
        <fullName evidence="1">Endonuclease/exonuclease/phosphatase domain-containing protein</fullName>
    </recommendedName>
</protein>
<organism evidence="2 3">
    <name type="scientific">Abyssobacteria bacterium (strain SURF_5)</name>
    <dbReference type="NCBI Taxonomy" id="2093360"/>
    <lineage>
        <taxon>Bacteria</taxon>
        <taxon>Pseudomonadati</taxon>
        <taxon>Candidatus Hydrogenedentota</taxon>
        <taxon>Candidatus Abyssobacteria</taxon>
    </lineage>
</organism>
<dbReference type="Proteomes" id="UP000265882">
    <property type="component" value="Unassembled WGS sequence"/>
</dbReference>
<name>A0A3A4N9B6_ABYX5</name>
<dbReference type="GO" id="GO:0006506">
    <property type="term" value="P:GPI anchor biosynthetic process"/>
    <property type="evidence" value="ECO:0007669"/>
    <property type="project" value="TreeGrafter"/>
</dbReference>
<dbReference type="InterPro" id="IPR051916">
    <property type="entry name" value="GPI-anchor_lipid_remodeler"/>
</dbReference>
<dbReference type="Pfam" id="PF03372">
    <property type="entry name" value="Exo_endo_phos"/>
    <property type="match status" value="1"/>
</dbReference>